<dbReference type="GO" id="GO:0003964">
    <property type="term" value="F:RNA-directed DNA polymerase activity"/>
    <property type="evidence" value="ECO:0007669"/>
    <property type="project" value="UniProtKB-KW"/>
</dbReference>
<dbReference type="InterPro" id="IPR012677">
    <property type="entry name" value="Nucleotide-bd_a/b_plait_sf"/>
</dbReference>
<evidence type="ECO:0000256" key="5">
    <source>
        <dbReference type="SAM" id="Phobius"/>
    </source>
</evidence>
<dbReference type="Gene3D" id="3.30.70.330">
    <property type="match status" value="1"/>
</dbReference>
<dbReference type="InterPro" id="IPR035979">
    <property type="entry name" value="RBD_domain_sf"/>
</dbReference>
<dbReference type="GO" id="GO:0005681">
    <property type="term" value="C:spliceosomal complex"/>
    <property type="evidence" value="ECO:0007669"/>
    <property type="project" value="UniProtKB-KW"/>
</dbReference>
<dbReference type="SUPFAM" id="SSF54928">
    <property type="entry name" value="RNA-binding domain, RBD"/>
    <property type="match status" value="1"/>
</dbReference>
<evidence type="ECO:0000259" key="6">
    <source>
        <dbReference type="PROSITE" id="PS50102"/>
    </source>
</evidence>
<evidence type="ECO:0000313" key="7">
    <source>
        <dbReference type="EMBL" id="GEU40194.1"/>
    </source>
</evidence>
<keyword evidence="7" id="KW-0808">Transferase</keyword>
<name>A0A6L2JX41_TANCI</name>
<evidence type="ECO:0000256" key="2">
    <source>
        <dbReference type="ARBA" id="ARBA00022728"/>
    </source>
</evidence>
<gene>
    <name evidence="7" type="ORF">Tci_012172</name>
</gene>
<keyword evidence="5" id="KW-0812">Transmembrane</keyword>
<dbReference type="CDD" id="cd00590">
    <property type="entry name" value="RRM_SF"/>
    <property type="match status" value="1"/>
</dbReference>
<dbReference type="PROSITE" id="PS50102">
    <property type="entry name" value="RRM"/>
    <property type="match status" value="1"/>
</dbReference>
<keyword evidence="4" id="KW-0694">RNA-binding</keyword>
<dbReference type="GO" id="GO:0008380">
    <property type="term" value="P:RNA splicing"/>
    <property type="evidence" value="ECO:0007669"/>
    <property type="project" value="UniProtKB-KW"/>
</dbReference>
<keyword evidence="5" id="KW-1133">Transmembrane helix</keyword>
<dbReference type="PANTHER" id="PTHR23147">
    <property type="entry name" value="SERINE/ARGININE RICH SPLICING FACTOR"/>
    <property type="match status" value="1"/>
</dbReference>
<reference evidence="7" key="1">
    <citation type="journal article" date="2019" name="Sci. Rep.">
        <title>Draft genome of Tanacetum cinerariifolium, the natural source of mosquito coil.</title>
        <authorList>
            <person name="Yamashiro T."/>
            <person name="Shiraishi A."/>
            <person name="Satake H."/>
            <person name="Nakayama K."/>
        </authorList>
    </citation>
    <scope>NUCLEOTIDE SEQUENCE</scope>
</reference>
<dbReference type="SMART" id="SM00360">
    <property type="entry name" value="RRM"/>
    <property type="match status" value="1"/>
</dbReference>
<comment type="caution">
    <text evidence="7">The sequence shown here is derived from an EMBL/GenBank/DDBJ whole genome shotgun (WGS) entry which is preliminary data.</text>
</comment>
<keyword evidence="7" id="KW-0548">Nucleotidyltransferase</keyword>
<feature type="non-terminal residue" evidence="7">
    <location>
        <position position="288"/>
    </location>
</feature>
<evidence type="ECO:0000256" key="4">
    <source>
        <dbReference type="PROSITE-ProRule" id="PRU00176"/>
    </source>
</evidence>
<keyword evidence="2" id="KW-0747">Spliceosome</keyword>
<dbReference type="Pfam" id="PF00076">
    <property type="entry name" value="RRM_1"/>
    <property type="match status" value="1"/>
</dbReference>
<organism evidence="7">
    <name type="scientific">Tanacetum cinerariifolium</name>
    <name type="common">Dalmatian daisy</name>
    <name type="synonym">Chrysanthemum cinerariifolium</name>
    <dbReference type="NCBI Taxonomy" id="118510"/>
    <lineage>
        <taxon>Eukaryota</taxon>
        <taxon>Viridiplantae</taxon>
        <taxon>Streptophyta</taxon>
        <taxon>Embryophyta</taxon>
        <taxon>Tracheophyta</taxon>
        <taxon>Spermatophyta</taxon>
        <taxon>Magnoliopsida</taxon>
        <taxon>eudicotyledons</taxon>
        <taxon>Gunneridae</taxon>
        <taxon>Pentapetalae</taxon>
        <taxon>asterids</taxon>
        <taxon>campanulids</taxon>
        <taxon>Asterales</taxon>
        <taxon>Asteraceae</taxon>
        <taxon>Asteroideae</taxon>
        <taxon>Anthemideae</taxon>
        <taxon>Anthemidinae</taxon>
        <taxon>Tanacetum</taxon>
    </lineage>
</organism>
<keyword evidence="1" id="KW-0507">mRNA processing</keyword>
<protein>
    <submittedName>
        <fullName evidence="7">RNA-directed DNA polymerase, eukaryota, nucleotide-binding alpha-beta plait domain protein</fullName>
    </submittedName>
</protein>
<feature type="domain" description="RRM" evidence="6">
    <location>
        <begin position="107"/>
        <end position="187"/>
    </location>
</feature>
<proteinExistence type="predicted"/>
<dbReference type="InterPro" id="IPR000504">
    <property type="entry name" value="RRM_dom"/>
</dbReference>
<dbReference type="GO" id="GO:0006397">
    <property type="term" value="P:mRNA processing"/>
    <property type="evidence" value="ECO:0007669"/>
    <property type="project" value="UniProtKB-KW"/>
</dbReference>
<sequence>MRGYAVTESSALLFWQHIVALFYTVLLHISLLQTGTTCLRPFLKKLEALVDDDEEESKTIQLLAPCDQSEADAPRTDQAFAHVGAFAVPLDGFQYGSFSDDTRALSKSVFVTNFPDSTSSKDLWTLCQGYGTVVDVYIPNRKSKAGKRFAFVRFIRVINLDRLINNLCTLWIGRMHLHANVVRFARPPKRTAYSIPTPANPGFKNVKLVYLGGLWVMIELESLQAKESFLQHIGVASWFSHLRNAQMDFVSRDRIVSVDLEGVPLHAWTRATFIRIGSKWGEVLELEE</sequence>
<accession>A0A6L2JX41</accession>
<dbReference type="GO" id="GO:0003723">
    <property type="term" value="F:RNA binding"/>
    <property type="evidence" value="ECO:0007669"/>
    <property type="project" value="UniProtKB-UniRule"/>
</dbReference>
<dbReference type="EMBL" id="BKCJ010001271">
    <property type="protein sequence ID" value="GEU40194.1"/>
    <property type="molecule type" value="Genomic_DNA"/>
</dbReference>
<evidence type="ECO:0000256" key="1">
    <source>
        <dbReference type="ARBA" id="ARBA00022664"/>
    </source>
</evidence>
<feature type="transmembrane region" description="Helical" evidence="5">
    <location>
        <begin position="12"/>
        <end position="32"/>
    </location>
</feature>
<keyword evidence="3" id="KW-0508">mRNA splicing</keyword>
<evidence type="ECO:0000256" key="3">
    <source>
        <dbReference type="ARBA" id="ARBA00023187"/>
    </source>
</evidence>
<dbReference type="InterPro" id="IPR050907">
    <property type="entry name" value="SRSF"/>
</dbReference>
<keyword evidence="5" id="KW-0472">Membrane</keyword>
<keyword evidence="7" id="KW-0695">RNA-directed DNA polymerase</keyword>
<dbReference type="AlphaFoldDB" id="A0A6L2JX41"/>